<keyword evidence="2" id="KW-1185">Reference proteome</keyword>
<dbReference type="EMBL" id="MU157873">
    <property type="protein sequence ID" value="KAF9526304.1"/>
    <property type="molecule type" value="Genomic_DNA"/>
</dbReference>
<dbReference type="AlphaFoldDB" id="A0A9P6EC38"/>
<reference evidence="1" key="1">
    <citation type="submission" date="2020-11" db="EMBL/GenBank/DDBJ databases">
        <authorList>
            <consortium name="DOE Joint Genome Institute"/>
            <person name="Ahrendt S."/>
            <person name="Riley R."/>
            <person name="Andreopoulos W."/>
            <person name="Labutti K."/>
            <person name="Pangilinan J."/>
            <person name="Ruiz-Duenas F.J."/>
            <person name="Barrasa J.M."/>
            <person name="Sanchez-Garcia M."/>
            <person name="Camarero S."/>
            <person name="Miyauchi S."/>
            <person name="Serrano A."/>
            <person name="Linde D."/>
            <person name="Babiker R."/>
            <person name="Drula E."/>
            <person name="Ayuso-Fernandez I."/>
            <person name="Pacheco R."/>
            <person name="Padilla G."/>
            <person name="Ferreira P."/>
            <person name="Barriuso J."/>
            <person name="Kellner H."/>
            <person name="Castanera R."/>
            <person name="Alfaro M."/>
            <person name="Ramirez L."/>
            <person name="Pisabarro A.G."/>
            <person name="Kuo A."/>
            <person name="Tritt A."/>
            <person name="Lipzen A."/>
            <person name="He G."/>
            <person name="Yan M."/>
            <person name="Ng V."/>
            <person name="Cullen D."/>
            <person name="Martin F."/>
            <person name="Rosso M.-N."/>
            <person name="Henrissat B."/>
            <person name="Hibbett D."/>
            <person name="Martinez A.T."/>
            <person name="Grigoriev I.V."/>
        </authorList>
    </citation>
    <scope>NUCLEOTIDE SEQUENCE</scope>
    <source>
        <strain evidence="1">CBS 506.95</strain>
    </source>
</reference>
<name>A0A9P6EC38_9AGAR</name>
<accession>A0A9P6EC38</accession>
<dbReference type="Proteomes" id="UP000807306">
    <property type="component" value="Unassembled WGS sequence"/>
</dbReference>
<gene>
    <name evidence="1" type="ORF">CPB83DRAFT_817335</name>
</gene>
<evidence type="ECO:0000313" key="1">
    <source>
        <dbReference type="EMBL" id="KAF9526304.1"/>
    </source>
</evidence>
<protein>
    <submittedName>
        <fullName evidence="1">Uncharacterized protein</fullName>
    </submittedName>
</protein>
<dbReference type="OrthoDB" id="3187773at2759"/>
<evidence type="ECO:0000313" key="2">
    <source>
        <dbReference type="Proteomes" id="UP000807306"/>
    </source>
</evidence>
<proteinExistence type="predicted"/>
<sequence length="463" mass="52101">MHQDVTEIPEIPPSPRQLSVDLYSLIDVGDFLSLYGSSGEELSLYEYPLMSEQLPIPEQLSIHLYPLEAALLIRKSPEPVLQESSLQNLEPTSETSPLPHRLHINLYPLPEVGRRNANILDGVGDTLELSPSPQHVSINPYPLLPNIINTQSSRTSSIETLSDVPPSPTHISIDLHSRLTATSVSADTPVPIFRVVEPAHQNLTESTLLTSTSLVDILPIEDEEDWLKDEEIHFLDGSNALSSVKLADKPEPLYPARLEQLAGHIGHSISLPSAFRRFLWSILNPDSDIPIHTVPLDECPSFTSRIQVYHSATAYYSGKGDHRGESETYHERIRSVPSQGTSLPRRDAIFIQMNPDQTEMAIARVQLFFAFKFRAKQYSCAFVQWFEYLEPDPSGLWTAKLELLDDQPSMAVIELDRVVRRAHLLPNFKTALPPLRDIPQPSNISQSLSLNPYVDYHTYRFID</sequence>
<comment type="caution">
    <text evidence="1">The sequence shown here is derived from an EMBL/GenBank/DDBJ whole genome shotgun (WGS) entry which is preliminary data.</text>
</comment>
<organism evidence="1 2">
    <name type="scientific">Crepidotus variabilis</name>
    <dbReference type="NCBI Taxonomy" id="179855"/>
    <lineage>
        <taxon>Eukaryota</taxon>
        <taxon>Fungi</taxon>
        <taxon>Dikarya</taxon>
        <taxon>Basidiomycota</taxon>
        <taxon>Agaricomycotina</taxon>
        <taxon>Agaricomycetes</taxon>
        <taxon>Agaricomycetidae</taxon>
        <taxon>Agaricales</taxon>
        <taxon>Agaricineae</taxon>
        <taxon>Crepidotaceae</taxon>
        <taxon>Crepidotus</taxon>
    </lineage>
</organism>